<evidence type="ECO:0000313" key="2">
    <source>
        <dbReference type="EMBL" id="MCC8427655.1"/>
    </source>
</evidence>
<dbReference type="InterPro" id="IPR017556">
    <property type="entry name" value="Malonate_beta"/>
</dbReference>
<dbReference type="InterPro" id="IPR051047">
    <property type="entry name" value="AccD/PCCB"/>
</dbReference>
<feature type="domain" description="CoA carboxyltransferase N-terminal" evidence="1">
    <location>
        <begin position="1"/>
        <end position="237"/>
    </location>
</feature>
<dbReference type="PANTHER" id="PTHR43842:SF2">
    <property type="entry name" value="PROPIONYL-COA CARBOXYLASE BETA CHAIN, MITOCHONDRIAL"/>
    <property type="match status" value="1"/>
</dbReference>
<dbReference type="PROSITE" id="PS50980">
    <property type="entry name" value="COA_CT_NTER"/>
    <property type="match status" value="1"/>
</dbReference>
<gene>
    <name evidence="2" type="ORF">LJ725_01665</name>
</gene>
<dbReference type="RefSeq" id="WP_230548878.1">
    <property type="nucleotide sequence ID" value="NZ_JAJISD010000001.1"/>
</dbReference>
<comment type="caution">
    <text evidence="2">The sequence shown here is derived from an EMBL/GenBank/DDBJ whole genome shotgun (WGS) entry which is preliminary data.</text>
</comment>
<evidence type="ECO:0000313" key="3">
    <source>
        <dbReference type="Proteomes" id="UP001198862"/>
    </source>
</evidence>
<dbReference type="Gene3D" id="3.90.226.10">
    <property type="entry name" value="2-enoyl-CoA Hydratase, Chain A, domain 1"/>
    <property type="match status" value="1"/>
</dbReference>
<evidence type="ECO:0000259" key="1">
    <source>
        <dbReference type="PROSITE" id="PS50980"/>
    </source>
</evidence>
<name>A0ABS8KNN3_9HYPH</name>
<dbReference type="InterPro" id="IPR000438">
    <property type="entry name" value="Acetyl_CoA_COase_Trfase_b_su"/>
</dbReference>
<dbReference type="InterPro" id="IPR029045">
    <property type="entry name" value="ClpP/crotonase-like_dom_sf"/>
</dbReference>
<dbReference type="PRINTS" id="PR01070">
    <property type="entry name" value="ACCCTRFRASEB"/>
</dbReference>
<proteinExistence type="predicted"/>
<dbReference type="Proteomes" id="UP001198862">
    <property type="component" value="Unassembled WGS sequence"/>
</dbReference>
<dbReference type="InterPro" id="IPR034733">
    <property type="entry name" value="AcCoA_carboxyl_beta"/>
</dbReference>
<dbReference type="EMBL" id="JAJISD010000001">
    <property type="protein sequence ID" value="MCC8427655.1"/>
    <property type="molecule type" value="Genomic_DNA"/>
</dbReference>
<dbReference type="NCBIfam" id="TIGR03133">
    <property type="entry name" value="malonate_beta"/>
    <property type="match status" value="1"/>
</dbReference>
<sequence length="291" mass="30728">MSGVLFHEQTARQRIAALADAGSFVELLAPPERITSPYLAQLGIPVSFDDGIVIGHAKIGGKKVYLAAQVGQFVGGAVGEIHGAKLTGLFKAAARDRVPCILLVESGGVRLHEGSAGEIAIAETMRAIFECRALKVPTIAVIATDIGAYGGIGILSTCCDHRIMTEHGRLGISGPIVIEKWMGKKAYNSADRALVWKTSGGKTKYLLGDADALVHDAPEAVRDALTKLIGKSKPVNLGSVKARQKELQNRLKRFGATDDPNVVWKGMGVRNIEAASLASGPEFAALAKRGK</sequence>
<dbReference type="SUPFAM" id="SSF52096">
    <property type="entry name" value="ClpP/crotonase"/>
    <property type="match status" value="1"/>
</dbReference>
<reference evidence="2 3" key="1">
    <citation type="submission" date="2021-11" db="EMBL/GenBank/DDBJ databases">
        <authorList>
            <person name="Lee D.-H."/>
            <person name="Kim S.-B."/>
        </authorList>
    </citation>
    <scope>NUCLEOTIDE SEQUENCE [LARGE SCALE GENOMIC DNA]</scope>
    <source>
        <strain evidence="2 3">KCTC 52223</strain>
    </source>
</reference>
<dbReference type="NCBIfam" id="NF005530">
    <property type="entry name" value="PRK07189.1"/>
    <property type="match status" value="1"/>
</dbReference>
<organism evidence="2 3">
    <name type="scientific">Reyranella aquatilis</name>
    <dbReference type="NCBI Taxonomy" id="2035356"/>
    <lineage>
        <taxon>Bacteria</taxon>
        <taxon>Pseudomonadati</taxon>
        <taxon>Pseudomonadota</taxon>
        <taxon>Alphaproteobacteria</taxon>
        <taxon>Hyphomicrobiales</taxon>
        <taxon>Reyranellaceae</taxon>
        <taxon>Reyranella</taxon>
    </lineage>
</organism>
<accession>A0ABS8KNN3</accession>
<protein>
    <submittedName>
        <fullName evidence="2">Biotin-independent malonate decarboxylase subunit beta</fullName>
        <ecNumber evidence="2">4.1.1.88</ecNumber>
    </submittedName>
</protein>
<keyword evidence="3" id="KW-1185">Reference proteome</keyword>
<dbReference type="EC" id="4.1.1.88" evidence="2"/>
<keyword evidence="2" id="KW-0456">Lyase</keyword>
<dbReference type="GO" id="GO:0016829">
    <property type="term" value="F:lyase activity"/>
    <property type="evidence" value="ECO:0007669"/>
    <property type="project" value="UniProtKB-KW"/>
</dbReference>
<dbReference type="PANTHER" id="PTHR43842">
    <property type="entry name" value="PROPIONYL-COA CARBOXYLASE BETA CHAIN"/>
    <property type="match status" value="1"/>
</dbReference>
<dbReference type="Pfam" id="PF01039">
    <property type="entry name" value="Carboxyl_trans"/>
    <property type="match status" value="1"/>
</dbReference>
<dbReference type="InterPro" id="IPR011762">
    <property type="entry name" value="COA_CT_N"/>
</dbReference>